<evidence type="ECO:0000259" key="3">
    <source>
        <dbReference type="Pfam" id="PF13529"/>
    </source>
</evidence>
<dbReference type="PROSITE" id="PS51257">
    <property type="entry name" value="PROKAR_LIPOPROTEIN"/>
    <property type="match status" value="1"/>
</dbReference>
<evidence type="ECO:0000313" key="4">
    <source>
        <dbReference type="EMBL" id="KFA86861.1"/>
    </source>
</evidence>
<dbReference type="Pfam" id="PF13529">
    <property type="entry name" value="Peptidase_C39_2"/>
    <property type="match status" value="1"/>
</dbReference>
<protein>
    <recommendedName>
        <fullName evidence="3">Peptidase C39-like domain-containing protein</fullName>
    </recommendedName>
</protein>
<evidence type="ECO:0000256" key="2">
    <source>
        <dbReference type="SAM" id="SignalP"/>
    </source>
</evidence>
<dbReference type="InterPro" id="IPR039564">
    <property type="entry name" value="Peptidase_C39-like"/>
</dbReference>
<accession>A0A084SEH6</accession>
<sequence length="418" mass="45749">MTTPTKTRHPLFLVLLASTLTACTWQARPTPEEQGPVAKIWRKSAQTRDFERFTREGTALTPDGTLELDTATARSEADPFPSHTPPNAQTPLPAGSYVFGSAASEEHTITGGFDNVVPSFDVLTPPGTWVRLTLAARVEGEWTKDYDFGVWAFDNGTVVRHSKDRQEDERGKVFTDTLVLKKKADGLRMKVWLFSSKPGVSPRVRALTAAMTDSARRAADEPSDKRAWGTVLEVPGRSQMLYPPKGGVWCSPTSVSMILAYWGQKLGRNELVVPVPVAAEYTYDTVYDGTGNWPFNTAYGSAIGDGALHGLVARFDSFAQLERLIAEGIPVSISIAYEKGELSGSPVQRSDGHLIVVKGFTPEGDVICNDPAFPNDELVNVTYKREELLKAWDHSRRSAYVLWPSGSSLPAGALTFVQ</sequence>
<proteinExistence type="predicted"/>
<name>A0A084SEH6_9BACT</name>
<dbReference type="Proteomes" id="UP000028547">
    <property type="component" value="Unassembled WGS sequence"/>
</dbReference>
<feature type="domain" description="Peptidase C39-like" evidence="3">
    <location>
        <begin position="232"/>
        <end position="372"/>
    </location>
</feature>
<feature type="region of interest" description="Disordered" evidence="1">
    <location>
        <begin position="71"/>
        <end position="93"/>
    </location>
</feature>
<feature type="signal peptide" evidence="2">
    <location>
        <begin position="1"/>
        <end position="27"/>
    </location>
</feature>
<evidence type="ECO:0000256" key="1">
    <source>
        <dbReference type="SAM" id="MobiDB-lite"/>
    </source>
</evidence>
<keyword evidence="2" id="KW-0732">Signal</keyword>
<comment type="caution">
    <text evidence="4">The sequence shown here is derived from an EMBL/GenBank/DDBJ whole genome shotgun (WGS) entry which is preliminary data.</text>
</comment>
<gene>
    <name evidence="4" type="ORF">Q664_51710</name>
</gene>
<dbReference type="CDD" id="cd02549">
    <property type="entry name" value="Peptidase_C39A"/>
    <property type="match status" value="1"/>
</dbReference>
<evidence type="ECO:0000313" key="5">
    <source>
        <dbReference type="Proteomes" id="UP000028547"/>
    </source>
</evidence>
<dbReference type="Gene3D" id="3.90.70.10">
    <property type="entry name" value="Cysteine proteinases"/>
    <property type="match status" value="1"/>
</dbReference>
<organism evidence="4 5">
    <name type="scientific">Archangium violaceum Cb vi76</name>
    <dbReference type="NCBI Taxonomy" id="1406225"/>
    <lineage>
        <taxon>Bacteria</taxon>
        <taxon>Pseudomonadati</taxon>
        <taxon>Myxococcota</taxon>
        <taxon>Myxococcia</taxon>
        <taxon>Myxococcales</taxon>
        <taxon>Cystobacterineae</taxon>
        <taxon>Archangiaceae</taxon>
        <taxon>Archangium</taxon>
    </lineage>
</organism>
<feature type="chain" id="PRO_5001781395" description="Peptidase C39-like domain-containing protein" evidence="2">
    <location>
        <begin position="28"/>
        <end position="418"/>
    </location>
</feature>
<dbReference type="EMBL" id="JPMI01000423">
    <property type="protein sequence ID" value="KFA86861.1"/>
    <property type="molecule type" value="Genomic_DNA"/>
</dbReference>
<reference evidence="4 5" key="1">
    <citation type="submission" date="2014-07" db="EMBL/GenBank/DDBJ databases">
        <title>Draft Genome Sequence of Gephyronic Acid Producer, Cystobacter violaceus Strain Cb vi76.</title>
        <authorList>
            <person name="Stevens D.C."/>
            <person name="Young J."/>
            <person name="Carmichael R."/>
            <person name="Tan J."/>
            <person name="Taylor R.E."/>
        </authorList>
    </citation>
    <scope>NUCLEOTIDE SEQUENCE [LARGE SCALE GENOMIC DNA]</scope>
    <source>
        <strain evidence="4 5">Cb vi76</strain>
    </source>
</reference>
<dbReference type="InterPro" id="IPR039563">
    <property type="entry name" value="Peptidase_C39_single_dom"/>
</dbReference>
<dbReference type="AlphaFoldDB" id="A0A084SEH6"/>